<dbReference type="AlphaFoldDB" id="A0A3G8JJ71"/>
<sequence>MADMQLPTEWPSKARVIAQATELGIGAARAHDLDGFGEAVKSLELHPEARDVHAHMIRELVETQYQDGVSGDDLSEVLTRTARDAGAWNAPVDPSAVVVVLTGSLAVVQRSDDDGPATDIPPARLNGAAVLVIADLAAVAALDHRPYLMRAVEEIRRAQTVEMP</sequence>
<proteinExistence type="predicted"/>
<protein>
    <submittedName>
        <fullName evidence="1">Uncharacterized protein</fullName>
    </submittedName>
</protein>
<accession>A0A3G8JJ71</accession>
<reference evidence="1 2" key="1">
    <citation type="submission" date="2018-11" db="EMBL/GenBank/DDBJ databases">
        <title>Gordonia insulae sp. nov., isolated from an island soil.</title>
        <authorList>
            <person name="Kim Y.S."/>
            <person name="Kim S.B."/>
        </authorList>
    </citation>
    <scope>NUCLEOTIDE SEQUENCE [LARGE SCALE GENOMIC DNA]</scope>
    <source>
        <strain evidence="1 2">MMS17-SY073</strain>
    </source>
</reference>
<dbReference type="KEGG" id="gom:D7316_01148"/>
<evidence type="ECO:0000313" key="2">
    <source>
        <dbReference type="Proteomes" id="UP000271469"/>
    </source>
</evidence>
<dbReference type="EMBL" id="CP033972">
    <property type="protein sequence ID" value="AZG44562.1"/>
    <property type="molecule type" value="Genomic_DNA"/>
</dbReference>
<keyword evidence="2" id="KW-1185">Reference proteome</keyword>
<name>A0A3G8JJ71_9ACTN</name>
<dbReference type="Proteomes" id="UP000271469">
    <property type="component" value="Chromosome"/>
</dbReference>
<evidence type="ECO:0000313" key="1">
    <source>
        <dbReference type="EMBL" id="AZG44562.1"/>
    </source>
</evidence>
<organism evidence="1 2">
    <name type="scientific">Gordonia insulae</name>
    <dbReference type="NCBI Taxonomy" id="2420509"/>
    <lineage>
        <taxon>Bacteria</taxon>
        <taxon>Bacillati</taxon>
        <taxon>Actinomycetota</taxon>
        <taxon>Actinomycetes</taxon>
        <taxon>Mycobacteriales</taxon>
        <taxon>Gordoniaceae</taxon>
        <taxon>Gordonia</taxon>
    </lineage>
</organism>
<gene>
    <name evidence="1" type="ORF">D7316_01148</name>
</gene>